<keyword evidence="3" id="KW-1185">Reference proteome</keyword>
<accession>A0A9W6SGH0</accession>
<dbReference type="RefSeq" id="WP_285660814.1">
    <property type="nucleotide sequence ID" value="NZ_BSTX01000001.1"/>
</dbReference>
<sequence length="342" mass="36054">MPPTTRKTSLRLSAAATLAAAALALSACSSTPPTLASPIGATEVVPAGSVTLEKTFDAAQTSLVGPHFALAVASAQFFPEITAAKAKELGLDKPLSPPPGYEVLAFTISPDFKVDPALSDEDPEAKIVTGGKEVALGQVPGPGDLVVALVQKDQPAELVITDAGRPFSVNLRDGSRKDFNDALLKAGATGFGNADDYDAEVEMRSGNWIITIPYYARFEVTKSAWLPGHDWAPDGKLWVQVDFTSQFLWKGDKFDVEWNLDPAASIQLKAGDTLKPAKSETGTKSGQAVTYTAVFEVAPDAESIEIVFRPSGDLKVNEGGKSSKASVTKDAKEKTIKVDFGG</sequence>
<comment type="caution">
    <text evidence="2">The sequence shown here is derived from an EMBL/GenBank/DDBJ whole genome shotgun (WGS) entry which is preliminary data.</text>
</comment>
<evidence type="ECO:0000313" key="2">
    <source>
        <dbReference type="EMBL" id="GLZ75570.1"/>
    </source>
</evidence>
<organism evidence="2 3">
    <name type="scientific">Actinorhabdospora filicis</name>
    <dbReference type="NCBI Taxonomy" id="1785913"/>
    <lineage>
        <taxon>Bacteria</taxon>
        <taxon>Bacillati</taxon>
        <taxon>Actinomycetota</taxon>
        <taxon>Actinomycetes</taxon>
        <taxon>Micromonosporales</taxon>
        <taxon>Micromonosporaceae</taxon>
        <taxon>Actinorhabdospora</taxon>
    </lineage>
</organism>
<feature type="chain" id="PRO_5040850442" description="Lipoprotein" evidence="1">
    <location>
        <begin position="37"/>
        <end position="342"/>
    </location>
</feature>
<evidence type="ECO:0008006" key="4">
    <source>
        <dbReference type="Google" id="ProtNLM"/>
    </source>
</evidence>
<proteinExistence type="predicted"/>
<reference evidence="2" key="1">
    <citation type="submission" date="2023-03" db="EMBL/GenBank/DDBJ databases">
        <title>Actinorhabdospora filicis NBRC 111898.</title>
        <authorList>
            <person name="Ichikawa N."/>
            <person name="Sato H."/>
            <person name="Tonouchi N."/>
        </authorList>
    </citation>
    <scope>NUCLEOTIDE SEQUENCE</scope>
    <source>
        <strain evidence="2">NBRC 111898</strain>
    </source>
</reference>
<dbReference type="PROSITE" id="PS51257">
    <property type="entry name" value="PROKAR_LIPOPROTEIN"/>
    <property type="match status" value="1"/>
</dbReference>
<gene>
    <name evidence="2" type="ORF">Afil01_03770</name>
</gene>
<keyword evidence="1" id="KW-0732">Signal</keyword>
<dbReference type="Proteomes" id="UP001165079">
    <property type="component" value="Unassembled WGS sequence"/>
</dbReference>
<feature type="signal peptide" evidence="1">
    <location>
        <begin position="1"/>
        <end position="36"/>
    </location>
</feature>
<protein>
    <recommendedName>
        <fullName evidence="4">Lipoprotein</fullName>
    </recommendedName>
</protein>
<dbReference type="AlphaFoldDB" id="A0A9W6SGH0"/>
<evidence type="ECO:0000313" key="3">
    <source>
        <dbReference type="Proteomes" id="UP001165079"/>
    </source>
</evidence>
<name>A0A9W6SGH0_9ACTN</name>
<evidence type="ECO:0000256" key="1">
    <source>
        <dbReference type="SAM" id="SignalP"/>
    </source>
</evidence>
<dbReference type="EMBL" id="BSTX01000001">
    <property type="protein sequence ID" value="GLZ75570.1"/>
    <property type="molecule type" value="Genomic_DNA"/>
</dbReference>